<dbReference type="AlphaFoldDB" id="A0A543E9Q6"/>
<reference evidence="1 2" key="1">
    <citation type="submission" date="2019-06" db="EMBL/GenBank/DDBJ databases">
        <title>Sorghum-associated microbial communities from plants grown in Nebraska, USA.</title>
        <authorList>
            <person name="Schachtman D."/>
        </authorList>
    </citation>
    <scope>NUCLEOTIDE SEQUENCE [LARGE SCALE GENOMIC DNA]</scope>
    <source>
        <strain evidence="1 2">110</strain>
    </source>
</reference>
<evidence type="ECO:0008006" key="3">
    <source>
        <dbReference type="Google" id="ProtNLM"/>
    </source>
</evidence>
<evidence type="ECO:0000313" key="2">
    <source>
        <dbReference type="Proteomes" id="UP000316437"/>
    </source>
</evidence>
<sequence length="357" mass="39547">MNLDVTMLNNYQDTNTFSESRYAELGGIDLAKNSTVQADWISPDVVQKIAEISSLRDAEIPAIIDQEVTVTAVPGFEIPANLSMSGKITPIAYDIFSGFRHYPAHYANNTVKEQFDLDHKVKKVTYGMGKALDAIILSRLEARKTQSLPYGTAQVSDGSKTFSFNATTDTLEISKEAQKEYMFANLSRIVDANEIGGDYEIVTSRAGLAAAKNEWAKYGNSNEKNLQALGFPAINQLHETGTLIPGSNNFNGYYVRNGAIAMYENFPADFRMGTKFAGKEWSISDMELPFVRMRANVFTNLEATNATSLVGAGRDTNLIMTHYQEMALWVRVYLFEEFNSDLSNRVNPVIKIAGLAS</sequence>
<dbReference type="Proteomes" id="UP000316437">
    <property type="component" value="Unassembled WGS sequence"/>
</dbReference>
<comment type="caution">
    <text evidence="1">The sequence shown here is derived from an EMBL/GenBank/DDBJ whole genome shotgun (WGS) entry which is preliminary data.</text>
</comment>
<keyword evidence="2" id="KW-1185">Reference proteome</keyword>
<proteinExistence type="predicted"/>
<accession>A0A543E9Q6</accession>
<dbReference type="RefSeq" id="WP_142018685.1">
    <property type="nucleotide sequence ID" value="NZ_VFPD01000003.1"/>
</dbReference>
<name>A0A543E9Q6_9FLAO</name>
<gene>
    <name evidence="1" type="ORF">FB551_4111</name>
</gene>
<dbReference type="EMBL" id="VFPD01000003">
    <property type="protein sequence ID" value="TQM18330.1"/>
    <property type="molecule type" value="Genomic_DNA"/>
</dbReference>
<protein>
    <recommendedName>
        <fullName evidence="3">HK97 family phage major capsid protein</fullName>
    </recommendedName>
</protein>
<evidence type="ECO:0000313" key="1">
    <source>
        <dbReference type="EMBL" id="TQM18330.1"/>
    </source>
</evidence>
<organism evidence="1 2">
    <name type="scientific">Chryseobacterium aquifrigidense</name>
    <dbReference type="NCBI Taxonomy" id="558021"/>
    <lineage>
        <taxon>Bacteria</taxon>
        <taxon>Pseudomonadati</taxon>
        <taxon>Bacteroidota</taxon>
        <taxon>Flavobacteriia</taxon>
        <taxon>Flavobacteriales</taxon>
        <taxon>Weeksellaceae</taxon>
        <taxon>Chryseobacterium group</taxon>
        <taxon>Chryseobacterium</taxon>
    </lineage>
</organism>